<evidence type="ECO:0008006" key="12">
    <source>
        <dbReference type="Google" id="ProtNLM"/>
    </source>
</evidence>
<dbReference type="Proteomes" id="UP001634394">
    <property type="component" value="Unassembled WGS sequence"/>
</dbReference>
<keyword evidence="7" id="KW-1208">Phospholipid metabolism</keyword>
<keyword evidence="6 9" id="KW-0472">Membrane</keyword>
<organism evidence="10 11">
    <name type="scientific">Sinanodonta woodiana</name>
    <name type="common">Chinese pond mussel</name>
    <name type="synonym">Anodonta woodiana</name>
    <dbReference type="NCBI Taxonomy" id="1069815"/>
    <lineage>
        <taxon>Eukaryota</taxon>
        <taxon>Metazoa</taxon>
        <taxon>Spiralia</taxon>
        <taxon>Lophotrochozoa</taxon>
        <taxon>Mollusca</taxon>
        <taxon>Bivalvia</taxon>
        <taxon>Autobranchia</taxon>
        <taxon>Heteroconchia</taxon>
        <taxon>Palaeoheterodonta</taxon>
        <taxon>Unionida</taxon>
        <taxon>Unionoidea</taxon>
        <taxon>Unionidae</taxon>
        <taxon>Unioninae</taxon>
        <taxon>Sinanodonta</taxon>
    </lineage>
</organism>
<evidence type="ECO:0000313" key="10">
    <source>
        <dbReference type="EMBL" id="KAL3858087.1"/>
    </source>
</evidence>
<keyword evidence="2 8" id="KW-0808">Transferase</keyword>
<evidence type="ECO:0000256" key="9">
    <source>
        <dbReference type="SAM" id="Phobius"/>
    </source>
</evidence>
<dbReference type="InterPro" id="IPR000462">
    <property type="entry name" value="CDP-OH_P_trans"/>
</dbReference>
<evidence type="ECO:0000256" key="6">
    <source>
        <dbReference type="ARBA" id="ARBA00023136"/>
    </source>
</evidence>
<dbReference type="Pfam" id="PF01066">
    <property type="entry name" value="CDP-OH_P_transf"/>
    <property type="match status" value="1"/>
</dbReference>
<evidence type="ECO:0000256" key="7">
    <source>
        <dbReference type="ARBA" id="ARBA00023264"/>
    </source>
</evidence>
<dbReference type="Gene3D" id="1.20.120.1760">
    <property type="match status" value="1"/>
</dbReference>
<keyword evidence="4 9" id="KW-1133">Transmembrane helix</keyword>
<evidence type="ECO:0000256" key="2">
    <source>
        <dbReference type="ARBA" id="ARBA00022679"/>
    </source>
</evidence>
<comment type="caution">
    <text evidence="10">The sequence shown here is derived from an EMBL/GenBank/DDBJ whole genome shotgun (WGS) entry which is preliminary data.</text>
</comment>
<dbReference type="PROSITE" id="PS00379">
    <property type="entry name" value="CDP_ALCOHOL_P_TRANSF"/>
    <property type="match status" value="1"/>
</dbReference>
<dbReference type="GO" id="GO:0016780">
    <property type="term" value="F:phosphotransferase activity, for other substituted phosphate groups"/>
    <property type="evidence" value="ECO:0007669"/>
    <property type="project" value="UniProtKB-ARBA"/>
</dbReference>
<dbReference type="EMBL" id="JBJQND010000013">
    <property type="protein sequence ID" value="KAL3858087.1"/>
    <property type="molecule type" value="Genomic_DNA"/>
</dbReference>
<comment type="subcellular location">
    <subcellularLocation>
        <location evidence="1">Membrane</location>
        <topology evidence="1">Multi-pass membrane protein</topology>
    </subcellularLocation>
</comment>
<gene>
    <name evidence="10" type="ORF">ACJMK2_012701</name>
</gene>
<dbReference type="InterPro" id="IPR048254">
    <property type="entry name" value="CDP_ALCOHOL_P_TRANSF_CS"/>
</dbReference>
<evidence type="ECO:0000256" key="5">
    <source>
        <dbReference type="ARBA" id="ARBA00023098"/>
    </source>
</evidence>
<evidence type="ECO:0000256" key="1">
    <source>
        <dbReference type="ARBA" id="ARBA00004141"/>
    </source>
</evidence>
<dbReference type="GO" id="GO:0016020">
    <property type="term" value="C:membrane"/>
    <property type="evidence" value="ECO:0007669"/>
    <property type="project" value="UniProtKB-SubCell"/>
</dbReference>
<dbReference type="PANTHER" id="PTHR15362">
    <property type="entry name" value="PHOSPHATIDYLINOSITOL SYNTHASE"/>
    <property type="match status" value="1"/>
</dbReference>
<sequence length="156" mass="18168">MGYEVLLFVPNIIGYIRLLLLIVSLIFYSKPLLFLSLYGISVLFDGFDGFLARKLNQTSAFGAWFDVVIDLVSRGALWCFLSKWGYFVIAVEWLTFVATHCRGPDWKIPDEDFPTICKMVMAQVKQINRQPISSFFLFQLFFIQQHIKHLLFQVKK</sequence>
<name>A0ABD3V933_SINWO</name>
<evidence type="ECO:0000256" key="3">
    <source>
        <dbReference type="ARBA" id="ARBA00022692"/>
    </source>
</evidence>
<reference evidence="10 11" key="1">
    <citation type="submission" date="2024-11" db="EMBL/GenBank/DDBJ databases">
        <title>Chromosome-level genome assembly of the freshwater bivalve Anodonta woodiana.</title>
        <authorList>
            <person name="Chen X."/>
        </authorList>
    </citation>
    <scope>NUCLEOTIDE SEQUENCE [LARGE SCALE GENOMIC DNA]</scope>
    <source>
        <strain evidence="10">MN2024</strain>
        <tissue evidence="10">Gills</tissue>
    </source>
</reference>
<dbReference type="GO" id="GO:0006629">
    <property type="term" value="P:lipid metabolic process"/>
    <property type="evidence" value="ECO:0007669"/>
    <property type="project" value="UniProtKB-KW"/>
</dbReference>
<keyword evidence="5" id="KW-0443">Lipid metabolism</keyword>
<keyword evidence="3 9" id="KW-0812">Transmembrane</keyword>
<protein>
    <recommendedName>
        <fullName evidence="12">CDP-diacylglycerol--inositol 3-phosphatidyltransferase</fullName>
    </recommendedName>
</protein>
<dbReference type="InterPro" id="IPR043130">
    <property type="entry name" value="CDP-OH_PTrfase_TM_dom"/>
</dbReference>
<feature type="transmembrane region" description="Helical" evidence="9">
    <location>
        <begin position="6"/>
        <end position="28"/>
    </location>
</feature>
<evidence type="ECO:0000256" key="4">
    <source>
        <dbReference type="ARBA" id="ARBA00022989"/>
    </source>
</evidence>
<keyword evidence="11" id="KW-1185">Reference proteome</keyword>
<evidence type="ECO:0000313" key="11">
    <source>
        <dbReference type="Proteomes" id="UP001634394"/>
    </source>
</evidence>
<dbReference type="AlphaFoldDB" id="A0ABD3V933"/>
<dbReference type="PANTHER" id="PTHR15362:SF13">
    <property type="entry name" value="SI:CH1073-145M9.1"/>
    <property type="match status" value="1"/>
</dbReference>
<accession>A0ABD3V933</accession>
<comment type="similarity">
    <text evidence="8">Belongs to the CDP-alcohol phosphatidyltransferase class-I family.</text>
</comment>
<proteinExistence type="inferred from homology"/>
<evidence type="ECO:0000256" key="8">
    <source>
        <dbReference type="RuleBase" id="RU003750"/>
    </source>
</evidence>